<dbReference type="EnsemblMetazoa" id="XM_030982085">
    <property type="protein sequence ID" value="XP_030837945"/>
    <property type="gene ID" value="LOC115922700"/>
</dbReference>
<proteinExistence type="predicted"/>
<feature type="domain" description="Death" evidence="2">
    <location>
        <begin position="157"/>
        <end position="236"/>
    </location>
</feature>
<name>A0A7M7NKD9_STRPU</name>
<dbReference type="InParanoid" id="A0A7M7NKD9"/>
<dbReference type="AlphaFoldDB" id="A0A7M7NKD9"/>
<dbReference type="PANTHER" id="PTHR15077">
    <property type="entry name" value="FAS-ASSOCIATING DEATH DOMAIN-CONTAINING PROTEIN FADD"/>
    <property type="match status" value="1"/>
</dbReference>
<dbReference type="GO" id="GO:0007165">
    <property type="term" value="P:signal transduction"/>
    <property type="evidence" value="ECO:0007669"/>
    <property type="project" value="InterPro"/>
</dbReference>
<dbReference type="Proteomes" id="UP000007110">
    <property type="component" value="Unassembled WGS sequence"/>
</dbReference>
<evidence type="ECO:0000313" key="4">
    <source>
        <dbReference type="Proteomes" id="UP000007110"/>
    </source>
</evidence>
<sequence>MASPLPDALLATDVMRDADMTNPGTSACFQGIGALRQMFDYHIETALRTEHELRSKITSMEQEKREYDEKIRKLEQEVLVVKGNGLELEGGLSQPQRTVPDEGEDWNGKYEEMRKECKTLKEELHSKRNLCSNCNTGPGSESCSGQISTEEDLPVTMEHKLYLSDKVSGNNIKHVLRHLSVPDTDVENIYYAHHDPKECCIQGLKKWMENKGKKATVGALIKGLLKCGLRNVAEQFCVIHKLHQLHKLV</sequence>
<dbReference type="InterPro" id="IPR016729">
    <property type="entry name" value="FADD"/>
</dbReference>
<organism evidence="3 4">
    <name type="scientific">Strongylocentrotus purpuratus</name>
    <name type="common">Purple sea urchin</name>
    <dbReference type="NCBI Taxonomy" id="7668"/>
    <lineage>
        <taxon>Eukaryota</taxon>
        <taxon>Metazoa</taxon>
        <taxon>Echinodermata</taxon>
        <taxon>Eleutherozoa</taxon>
        <taxon>Echinozoa</taxon>
        <taxon>Echinoidea</taxon>
        <taxon>Euechinoidea</taxon>
        <taxon>Echinacea</taxon>
        <taxon>Camarodonta</taxon>
        <taxon>Echinidea</taxon>
        <taxon>Strongylocentrotidae</taxon>
        <taxon>Strongylocentrotus</taxon>
    </lineage>
</organism>
<dbReference type="Pfam" id="PF00531">
    <property type="entry name" value="Death"/>
    <property type="match status" value="1"/>
</dbReference>
<dbReference type="CDD" id="cd01670">
    <property type="entry name" value="Death"/>
    <property type="match status" value="1"/>
</dbReference>
<evidence type="ECO:0000256" key="1">
    <source>
        <dbReference type="SAM" id="Coils"/>
    </source>
</evidence>
<dbReference type="GeneID" id="115922700"/>
<reference evidence="3" key="2">
    <citation type="submission" date="2021-01" db="UniProtKB">
        <authorList>
            <consortium name="EnsemblMetazoa"/>
        </authorList>
    </citation>
    <scope>IDENTIFICATION</scope>
</reference>
<reference evidence="4" key="1">
    <citation type="submission" date="2015-02" db="EMBL/GenBank/DDBJ databases">
        <title>Genome sequencing for Strongylocentrotus purpuratus.</title>
        <authorList>
            <person name="Murali S."/>
            <person name="Liu Y."/>
            <person name="Vee V."/>
            <person name="English A."/>
            <person name="Wang M."/>
            <person name="Skinner E."/>
            <person name="Han Y."/>
            <person name="Muzny D.M."/>
            <person name="Worley K.C."/>
            <person name="Gibbs R.A."/>
        </authorList>
    </citation>
    <scope>NUCLEOTIDE SEQUENCE</scope>
</reference>
<dbReference type="InterPro" id="IPR000488">
    <property type="entry name" value="Death_dom"/>
</dbReference>
<accession>A0A7M7NKD9</accession>
<keyword evidence="1" id="KW-0175">Coiled coil</keyword>
<dbReference type="PROSITE" id="PS50017">
    <property type="entry name" value="DEATH_DOMAIN"/>
    <property type="match status" value="1"/>
</dbReference>
<feature type="coiled-coil region" evidence="1">
    <location>
        <begin position="43"/>
        <end position="130"/>
    </location>
</feature>
<dbReference type="InterPro" id="IPR011029">
    <property type="entry name" value="DEATH-like_dom_sf"/>
</dbReference>
<dbReference type="RefSeq" id="XP_030837945.1">
    <property type="nucleotide sequence ID" value="XM_030982085.1"/>
</dbReference>
<protein>
    <recommendedName>
        <fullName evidence="2">Death domain-containing protein</fullName>
    </recommendedName>
</protein>
<dbReference type="SUPFAM" id="SSF47986">
    <property type="entry name" value="DEATH domain"/>
    <property type="match status" value="1"/>
</dbReference>
<keyword evidence="4" id="KW-1185">Reference proteome</keyword>
<dbReference type="OrthoDB" id="535509at2759"/>
<dbReference type="Gene3D" id="1.10.533.10">
    <property type="entry name" value="Death Domain, Fas"/>
    <property type="match status" value="1"/>
</dbReference>
<dbReference type="KEGG" id="spu:115922700"/>
<evidence type="ECO:0000313" key="3">
    <source>
        <dbReference type="EnsemblMetazoa" id="XP_030837945"/>
    </source>
</evidence>
<evidence type="ECO:0000259" key="2">
    <source>
        <dbReference type="PROSITE" id="PS50017"/>
    </source>
</evidence>